<dbReference type="OrthoDB" id="9805019at2"/>
<feature type="domain" description="Protein export membrane protein SecD/SecF C-terminal" evidence="11">
    <location>
        <begin position="353"/>
        <end position="517"/>
    </location>
</feature>
<evidence type="ECO:0000256" key="4">
    <source>
        <dbReference type="ARBA" id="ARBA00022519"/>
    </source>
</evidence>
<dbReference type="Gene3D" id="3.30.70.3400">
    <property type="match status" value="2"/>
</dbReference>
<dbReference type="GO" id="GO:0006605">
    <property type="term" value="P:protein targeting"/>
    <property type="evidence" value="ECO:0007669"/>
    <property type="project" value="UniProtKB-UniRule"/>
</dbReference>
<dbReference type="InterPro" id="IPR022813">
    <property type="entry name" value="SecD/SecF_arch_bac"/>
</dbReference>
<dbReference type="FunFam" id="1.20.1640.10:FF:000004">
    <property type="entry name" value="Protein translocase subunit SecD"/>
    <property type="match status" value="1"/>
</dbReference>
<comment type="similarity">
    <text evidence="10">Belongs to the SecD/SecF family. SecD subfamily.</text>
</comment>
<dbReference type="Proteomes" id="UP000448292">
    <property type="component" value="Unassembled WGS sequence"/>
</dbReference>
<proteinExistence type="inferred from homology"/>
<dbReference type="SUPFAM" id="SSF82866">
    <property type="entry name" value="Multidrug efflux transporter AcrB transmembrane domain"/>
    <property type="match status" value="1"/>
</dbReference>
<comment type="caution">
    <text evidence="14">The sequence shown here is derived from an EMBL/GenBank/DDBJ whole genome shotgun (WGS) entry which is preliminary data.</text>
</comment>
<dbReference type="InterPro" id="IPR048631">
    <property type="entry name" value="SecD_1st"/>
</dbReference>
<feature type="transmembrane region" description="Helical" evidence="10">
    <location>
        <begin position="400"/>
        <end position="418"/>
    </location>
</feature>
<dbReference type="Pfam" id="PF07549">
    <property type="entry name" value="Sec_GG"/>
    <property type="match status" value="1"/>
</dbReference>
<keyword evidence="5 10" id="KW-0812">Transmembrane</keyword>
<dbReference type="EMBL" id="QMIE01000004">
    <property type="protein sequence ID" value="TVM18343.1"/>
    <property type="molecule type" value="Genomic_DNA"/>
</dbReference>
<feature type="transmembrane region" description="Helical" evidence="10">
    <location>
        <begin position="495"/>
        <end position="519"/>
    </location>
</feature>
<evidence type="ECO:0000313" key="15">
    <source>
        <dbReference type="Proteomes" id="UP000448292"/>
    </source>
</evidence>
<reference evidence="14 15" key="1">
    <citation type="submission" date="2018-06" db="EMBL/GenBank/DDBJ databases">
        <title>Complete genome of Desulfovibrio indonesiensis P37SLT.</title>
        <authorList>
            <person name="Crispim J.S."/>
            <person name="Vidigal P.M.P."/>
            <person name="Silva L.C.F."/>
            <person name="Laguardia C.N."/>
            <person name="Araujo L.C."/>
            <person name="Dias R.S."/>
            <person name="Sousa M.P."/>
            <person name="Paula S.O."/>
            <person name="Silva C."/>
        </authorList>
    </citation>
    <scope>NUCLEOTIDE SEQUENCE [LARGE SCALE GENOMIC DNA]</scope>
    <source>
        <strain evidence="14 15">P37SLT</strain>
    </source>
</reference>
<feature type="transmembrane region" description="Helical" evidence="10">
    <location>
        <begin position="424"/>
        <end position="443"/>
    </location>
</feature>
<feature type="domain" description="SecDF P1 head subdomain" evidence="13">
    <location>
        <begin position="246"/>
        <end position="350"/>
    </location>
</feature>
<comment type="function">
    <text evidence="10">Part of the Sec protein translocase complex. Interacts with the SecYEG preprotein conducting channel. SecDF uses the proton motive force (PMF) to complete protein translocation after the ATP-dependent function of SecA.</text>
</comment>
<dbReference type="NCBIfam" id="TIGR00916">
    <property type="entry name" value="2A0604s01"/>
    <property type="match status" value="1"/>
</dbReference>
<dbReference type="Pfam" id="PF02355">
    <property type="entry name" value="SecD_SecF_C"/>
    <property type="match status" value="1"/>
</dbReference>
<keyword evidence="3 10" id="KW-1003">Cell membrane</keyword>
<dbReference type="HAMAP" id="MF_01463_B">
    <property type="entry name" value="SecD_B"/>
    <property type="match status" value="1"/>
</dbReference>
<evidence type="ECO:0000256" key="8">
    <source>
        <dbReference type="ARBA" id="ARBA00023010"/>
    </source>
</evidence>
<evidence type="ECO:0000313" key="14">
    <source>
        <dbReference type="EMBL" id="TVM18343.1"/>
    </source>
</evidence>
<sequence length="534" mass="58464">MSGNLRLRIGITLFVTFIGLLYVLPSFTAVRDSSLGRFLPDAKVNLGLDLQGGMHLTLGVDIDKAIENNMSQAGRDLRDIARDEGVFILRPTVTQDNTLQFVLPKADARETLEKILAEDFEHFQVESRSTLDDGQIRYALSMTPAYKKYLADLTLDQAVKTIRNRIDQFGVAEPDIRKQREDYRIQVQLPGLAEQERAIEILGRTAHLEFKMVNEEADIEKARQGILPPGSELSTMLNRNPDGSYTETPIVLERDAVLTGEYITNASTSFDSYNQPYVMITFNSRGARLFERLTSEHVKERMAIVLDGKVYSAPVIQERISGGRASITGSFTMEEAHDLAIVLRAGALPAPVNILQERSVGPSLGQESIDQGINAALIGGVIVIIFMVVYYGFAGVVADTVLALNIFLVMAGLAGFGATLTLPGIAGIILTLGMAVDANVLIYERIREELRNGLTPRAAVDMGYSRATLTILDANVTTIIAAIILYQFGTGPIRGFAVTLTLGILASMFTAIFVSRIFFDLWVAKRPAKAGLSI</sequence>
<dbReference type="AlphaFoldDB" id="A0A7M3MG97"/>
<dbReference type="InterPro" id="IPR055344">
    <property type="entry name" value="SecD_SecF_C_bact"/>
</dbReference>
<evidence type="ECO:0000256" key="2">
    <source>
        <dbReference type="ARBA" id="ARBA00022448"/>
    </source>
</evidence>
<comment type="subunit">
    <text evidence="10">Forms a complex with SecF. Part of the essential Sec protein translocation apparatus which comprises SecA, SecYEG and auxiliary proteins SecDF. Other proteins may also be involved.</text>
</comment>
<dbReference type="RefSeq" id="WP_144302344.1">
    <property type="nucleotide sequence ID" value="NZ_QMIE01000004.1"/>
</dbReference>
<evidence type="ECO:0000256" key="9">
    <source>
        <dbReference type="ARBA" id="ARBA00023136"/>
    </source>
</evidence>
<keyword evidence="2 10" id="KW-0813">Transport</keyword>
<organism evidence="14 15">
    <name type="scientific">Oceanidesulfovibrio indonesiensis</name>
    <dbReference type="NCBI Taxonomy" id="54767"/>
    <lineage>
        <taxon>Bacteria</taxon>
        <taxon>Pseudomonadati</taxon>
        <taxon>Thermodesulfobacteriota</taxon>
        <taxon>Desulfovibrionia</taxon>
        <taxon>Desulfovibrionales</taxon>
        <taxon>Desulfovibrionaceae</taxon>
        <taxon>Oceanidesulfovibrio</taxon>
    </lineage>
</organism>
<keyword evidence="8 10" id="KW-0811">Translocation</keyword>
<dbReference type="Pfam" id="PF21760">
    <property type="entry name" value="SecD_1st"/>
    <property type="match status" value="1"/>
</dbReference>
<comment type="subcellular location">
    <subcellularLocation>
        <location evidence="1 10">Cell membrane</location>
        <topology evidence="1 10">Multi-pass membrane protein</topology>
    </subcellularLocation>
</comment>
<dbReference type="PRINTS" id="PR00702">
    <property type="entry name" value="ACRIFLAVINRP"/>
</dbReference>
<dbReference type="Gene3D" id="1.20.1640.10">
    <property type="entry name" value="Multidrug efflux transporter AcrB transmembrane domain"/>
    <property type="match status" value="1"/>
</dbReference>
<keyword evidence="6 10" id="KW-0653">Protein transport</keyword>
<dbReference type="Pfam" id="PF22599">
    <property type="entry name" value="SecDF_P1_head"/>
    <property type="match status" value="1"/>
</dbReference>
<evidence type="ECO:0000259" key="11">
    <source>
        <dbReference type="Pfam" id="PF02355"/>
    </source>
</evidence>
<dbReference type="NCBIfam" id="TIGR01129">
    <property type="entry name" value="secD"/>
    <property type="match status" value="1"/>
</dbReference>
<keyword evidence="7 10" id="KW-1133">Transmembrane helix</keyword>
<dbReference type="InterPro" id="IPR005791">
    <property type="entry name" value="SecD"/>
</dbReference>
<dbReference type="GO" id="GO:0015450">
    <property type="term" value="F:protein-transporting ATPase activity"/>
    <property type="evidence" value="ECO:0007669"/>
    <property type="project" value="InterPro"/>
</dbReference>
<dbReference type="PANTHER" id="PTHR30081">
    <property type="entry name" value="PROTEIN-EXPORT MEMBRANE PROTEIN SEC"/>
    <property type="match status" value="1"/>
</dbReference>
<gene>
    <name evidence="10 14" type="primary">secD</name>
    <name evidence="14" type="ORF">DPQ33_06205</name>
</gene>
<name>A0A7M3MG97_9BACT</name>
<keyword evidence="4" id="KW-0997">Cell inner membrane</keyword>
<evidence type="ECO:0000256" key="5">
    <source>
        <dbReference type="ARBA" id="ARBA00022692"/>
    </source>
</evidence>
<evidence type="ECO:0000256" key="3">
    <source>
        <dbReference type="ARBA" id="ARBA00022475"/>
    </source>
</evidence>
<keyword evidence="9 10" id="KW-0472">Membrane</keyword>
<dbReference type="Gene3D" id="3.30.1360.200">
    <property type="match status" value="1"/>
</dbReference>
<evidence type="ECO:0000256" key="7">
    <source>
        <dbReference type="ARBA" id="ARBA00022989"/>
    </source>
</evidence>
<dbReference type="GO" id="GO:0065002">
    <property type="term" value="P:intracellular protein transmembrane transport"/>
    <property type="evidence" value="ECO:0007669"/>
    <property type="project" value="UniProtKB-UniRule"/>
</dbReference>
<evidence type="ECO:0000256" key="6">
    <source>
        <dbReference type="ARBA" id="ARBA00022927"/>
    </source>
</evidence>
<dbReference type="InterPro" id="IPR001036">
    <property type="entry name" value="Acrflvin-R"/>
</dbReference>
<dbReference type="InterPro" id="IPR054384">
    <property type="entry name" value="SecDF_P1_head"/>
</dbReference>
<evidence type="ECO:0000259" key="12">
    <source>
        <dbReference type="Pfam" id="PF21760"/>
    </source>
</evidence>
<accession>A0A7M3MG97</accession>
<keyword evidence="15" id="KW-1185">Reference proteome</keyword>
<dbReference type="InterPro" id="IPR048634">
    <property type="entry name" value="SecD_SecF_C"/>
</dbReference>
<evidence type="ECO:0000256" key="10">
    <source>
        <dbReference type="HAMAP-Rule" id="MF_01463"/>
    </source>
</evidence>
<feature type="transmembrane region" description="Helical" evidence="10">
    <location>
        <begin position="7"/>
        <end position="24"/>
    </location>
</feature>
<dbReference type="FunFam" id="3.30.1360.200:FF:000002">
    <property type="entry name" value="Preprotein translocase subunit SecD"/>
    <property type="match status" value="1"/>
</dbReference>
<feature type="domain" description="Protein translocase subunit SecDF P1" evidence="12">
    <location>
        <begin position="155"/>
        <end position="215"/>
    </location>
</feature>
<dbReference type="GO" id="GO:0005886">
    <property type="term" value="C:plasma membrane"/>
    <property type="evidence" value="ECO:0007669"/>
    <property type="project" value="UniProtKB-SubCell"/>
</dbReference>
<protein>
    <recommendedName>
        <fullName evidence="10">Protein translocase subunit SecD</fullName>
    </recommendedName>
</protein>
<evidence type="ECO:0000259" key="13">
    <source>
        <dbReference type="Pfam" id="PF22599"/>
    </source>
</evidence>
<dbReference type="InterPro" id="IPR022646">
    <property type="entry name" value="SecD/SecF_CS"/>
</dbReference>
<evidence type="ECO:0000256" key="1">
    <source>
        <dbReference type="ARBA" id="ARBA00004651"/>
    </source>
</evidence>
<feature type="transmembrane region" description="Helical" evidence="10">
    <location>
        <begin position="372"/>
        <end position="393"/>
    </location>
</feature>
<dbReference type="GO" id="GO:0043952">
    <property type="term" value="P:protein transport by the Sec complex"/>
    <property type="evidence" value="ECO:0007669"/>
    <property type="project" value="UniProtKB-UniRule"/>
</dbReference>
<feature type="transmembrane region" description="Helical" evidence="10">
    <location>
        <begin position="464"/>
        <end position="489"/>
    </location>
</feature>
<dbReference type="PANTHER" id="PTHR30081:SF1">
    <property type="entry name" value="PROTEIN TRANSLOCASE SUBUNIT SECD"/>
    <property type="match status" value="1"/>
</dbReference>